<organism evidence="3 4">
    <name type="scientific">Nonomuraea montanisoli</name>
    <dbReference type="NCBI Taxonomy" id="2741721"/>
    <lineage>
        <taxon>Bacteria</taxon>
        <taxon>Bacillati</taxon>
        <taxon>Actinomycetota</taxon>
        <taxon>Actinomycetes</taxon>
        <taxon>Streptosporangiales</taxon>
        <taxon>Streptosporangiaceae</taxon>
        <taxon>Nonomuraea</taxon>
    </lineage>
</organism>
<dbReference type="Proteomes" id="UP000586042">
    <property type="component" value="Unassembled WGS sequence"/>
</dbReference>
<dbReference type="InterPro" id="IPR029063">
    <property type="entry name" value="SAM-dependent_MTases_sf"/>
</dbReference>
<reference evidence="3 4" key="1">
    <citation type="submission" date="2020-06" db="EMBL/GenBank/DDBJ databases">
        <title>Nonomuraea sp. SMC257, a novel actinomycete isolated from soil.</title>
        <authorList>
            <person name="Chanama M."/>
        </authorList>
    </citation>
    <scope>NUCLEOTIDE SEQUENCE [LARGE SCALE GENOMIC DNA]</scope>
    <source>
        <strain evidence="3 4">SMC257</strain>
    </source>
</reference>
<dbReference type="InterPro" id="IPR000241">
    <property type="entry name" value="RlmKL-like_Mtase"/>
</dbReference>
<evidence type="ECO:0000256" key="1">
    <source>
        <dbReference type="SAM" id="MobiDB-lite"/>
    </source>
</evidence>
<feature type="domain" description="Ribosomal RNA large subunit methyltransferase K/L-like methyltransferase" evidence="2">
    <location>
        <begin position="249"/>
        <end position="352"/>
    </location>
</feature>
<protein>
    <submittedName>
        <fullName evidence="3">Methyltransferase domain-containing protein</fullName>
    </submittedName>
</protein>
<dbReference type="PANTHER" id="PTHR14911:SF13">
    <property type="entry name" value="TRNA (GUANINE(6)-N2)-METHYLTRANSFERASE THUMP3"/>
    <property type="match status" value="1"/>
</dbReference>
<dbReference type="PROSITE" id="PS00092">
    <property type="entry name" value="N6_MTASE"/>
    <property type="match status" value="1"/>
</dbReference>
<dbReference type="Pfam" id="PF01170">
    <property type="entry name" value="UPF0020"/>
    <property type="match status" value="1"/>
</dbReference>
<comment type="caution">
    <text evidence="3">The sequence shown here is derived from an EMBL/GenBank/DDBJ whole genome shotgun (WGS) entry which is preliminary data.</text>
</comment>
<dbReference type="GO" id="GO:0003676">
    <property type="term" value="F:nucleic acid binding"/>
    <property type="evidence" value="ECO:0007669"/>
    <property type="project" value="InterPro"/>
</dbReference>
<feature type="region of interest" description="Disordered" evidence="1">
    <location>
        <begin position="65"/>
        <end position="97"/>
    </location>
</feature>
<sequence length="394" mass="40879">MKLGVVRRLRHREVWFEAAEPGPDLLGLRTADDVLLVAAVVDGVGAGRGALERLRRAAENADAGPALRLRHTARASRDGGRPIDVTATSRASADEGRPIEVSATARASGDEGRPIEVSATFVGRRSYSRFDVEDAVGAGLSRALGVPYHSRAGGVAPPPGAVPWRVTIEDDQAVIAVRLGERPLHRRPYKEDSIPGTLHPPLAAAMARLAGLAEAAPPEEGHAGAGHAWTGLAEAGLAEAGLDHGRGAGPVVLDPCCGAGTTLVEAGLLAPRARLAGIDRSPASVRAATANARRAGVAVTPVVGDAGRLPLPSGSVDRVLVNPPWGRQVAAAGLLARDGGLLWREVRRVLAPGGLVVTLAGDVPDGFRVERAIEVSLSGRHPLLAVLRPARRHR</sequence>
<evidence type="ECO:0000313" key="3">
    <source>
        <dbReference type="EMBL" id="NUW30643.1"/>
    </source>
</evidence>
<evidence type="ECO:0000259" key="2">
    <source>
        <dbReference type="Pfam" id="PF01170"/>
    </source>
</evidence>
<dbReference type="EMBL" id="JABWGN010000002">
    <property type="protein sequence ID" value="NUW30643.1"/>
    <property type="molecule type" value="Genomic_DNA"/>
</dbReference>
<dbReference type="InterPro" id="IPR002052">
    <property type="entry name" value="DNA_methylase_N6_adenine_CS"/>
</dbReference>
<dbReference type="CDD" id="cd02440">
    <property type="entry name" value="AdoMet_MTases"/>
    <property type="match status" value="1"/>
</dbReference>
<dbReference type="GO" id="GO:0030488">
    <property type="term" value="P:tRNA methylation"/>
    <property type="evidence" value="ECO:0007669"/>
    <property type="project" value="TreeGrafter"/>
</dbReference>
<dbReference type="Gene3D" id="3.40.50.150">
    <property type="entry name" value="Vaccinia Virus protein VP39"/>
    <property type="match status" value="1"/>
</dbReference>
<evidence type="ECO:0000313" key="4">
    <source>
        <dbReference type="Proteomes" id="UP000586042"/>
    </source>
</evidence>
<dbReference type="GO" id="GO:0016423">
    <property type="term" value="F:tRNA (guanine) methyltransferase activity"/>
    <property type="evidence" value="ECO:0007669"/>
    <property type="project" value="TreeGrafter"/>
</dbReference>
<proteinExistence type="predicted"/>
<name>A0A7Y6I2S5_9ACTN</name>
<dbReference type="PANTHER" id="PTHR14911">
    <property type="entry name" value="THUMP DOMAIN-CONTAINING"/>
    <property type="match status" value="1"/>
</dbReference>
<dbReference type="AlphaFoldDB" id="A0A7Y6I2S5"/>
<keyword evidence="3" id="KW-0808">Transferase</keyword>
<gene>
    <name evidence="3" type="ORF">HTZ77_04290</name>
</gene>
<accession>A0A7Y6I2S5</accession>
<dbReference type="SUPFAM" id="SSF53335">
    <property type="entry name" value="S-adenosyl-L-methionine-dependent methyltransferases"/>
    <property type="match status" value="1"/>
</dbReference>
<keyword evidence="4" id="KW-1185">Reference proteome</keyword>
<keyword evidence="3" id="KW-0489">Methyltransferase</keyword>
<dbReference type="Gene3D" id="3.30.2130.30">
    <property type="match status" value="1"/>
</dbReference>